<evidence type="ECO:0000313" key="1">
    <source>
        <dbReference type="EMBL" id="KKM83810.1"/>
    </source>
</evidence>
<name>A0A0F9N541_9ZZZZ</name>
<organism evidence="1">
    <name type="scientific">marine sediment metagenome</name>
    <dbReference type="NCBI Taxonomy" id="412755"/>
    <lineage>
        <taxon>unclassified sequences</taxon>
        <taxon>metagenomes</taxon>
        <taxon>ecological metagenomes</taxon>
    </lineage>
</organism>
<proteinExistence type="predicted"/>
<dbReference type="AlphaFoldDB" id="A0A0F9N541"/>
<protein>
    <submittedName>
        <fullName evidence="1">Uncharacterized protein</fullName>
    </submittedName>
</protein>
<dbReference type="EMBL" id="LAZR01007660">
    <property type="protein sequence ID" value="KKM83810.1"/>
    <property type="molecule type" value="Genomic_DNA"/>
</dbReference>
<comment type="caution">
    <text evidence="1">The sequence shown here is derived from an EMBL/GenBank/DDBJ whole genome shotgun (WGS) entry which is preliminary data.</text>
</comment>
<reference evidence="1" key="1">
    <citation type="journal article" date="2015" name="Nature">
        <title>Complex archaea that bridge the gap between prokaryotes and eukaryotes.</title>
        <authorList>
            <person name="Spang A."/>
            <person name="Saw J.H."/>
            <person name="Jorgensen S.L."/>
            <person name="Zaremba-Niedzwiedzka K."/>
            <person name="Martijn J."/>
            <person name="Lind A.E."/>
            <person name="van Eijk R."/>
            <person name="Schleper C."/>
            <person name="Guy L."/>
            <person name="Ettema T.J."/>
        </authorList>
    </citation>
    <scope>NUCLEOTIDE SEQUENCE</scope>
</reference>
<sequence length="116" mass="13601">MRDWPHSEDKFSEEDFLAFLVFAGPPPTEYNTLYRTAMLRARMDYIGQADAFCVEYFGNPNTNITVIGGYTDYIGFYGKFLEWYACKQAIAQPNPALFVESDLCVYKWRKEHERKN</sequence>
<accession>A0A0F9N541</accession>
<gene>
    <name evidence="1" type="ORF">LCGC14_1305450</name>
</gene>